<evidence type="ECO:0000256" key="1">
    <source>
        <dbReference type="SAM" id="MobiDB-lite"/>
    </source>
</evidence>
<keyword evidence="3" id="KW-1185">Reference proteome</keyword>
<proteinExistence type="predicted"/>
<evidence type="ECO:0000313" key="2">
    <source>
        <dbReference type="EMBL" id="CAL1572975.1"/>
    </source>
</evidence>
<sequence>MVSGGAVNRRTVNGRKEEEAPPLPPFSLRAKAPERAQASSTTSAGEGRLSAQTVPRRRGPAVRIGPRRSSALSLEKAKRGEQF</sequence>
<name>A0AAV2J6M1_KNICA</name>
<feature type="region of interest" description="Disordered" evidence="1">
    <location>
        <begin position="1"/>
        <end position="83"/>
    </location>
</feature>
<organism evidence="2 3">
    <name type="scientific">Knipowitschia caucasica</name>
    <name type="common">Caucasian dwarf goby</name>
    <name type="synonym">Pomatoschistus caucasicus</name>
    <dbReference type="NCBI Taxonomy" id="637954"/>
    <lineage>
        <taxon>Eukaryota</taxon>
        <taxon>Metazoa</taxon>
        <taxon>Chordata</taxon>
        <taxon>Craniata</taxon>
        <taxon>Vertebrata</taxon>
        <taxon>Euteleostomi</taxon>
        <taxon>Actinopterygii</taxon>
        <taxon>Neopterygii</taxon>
        <taxon>Teleostei</taxon>
        <taxon>Neoteleostei</taxon>
        <taxon>Acanthomorphata</taxon>
        <taxon>Gobiaria</taxon>
        <taxon>Gobiiformes</taxon>
        <taxon>Gobioidei</taxon>
        <taxon>Gobiidae</taxon>
        <taxon>Gobiinae</taxon>
        <taxon>Knipowitschia</taxon>
    </lineage>
</organism>
<reference evidence="2 3" key="1">
    <citation type="submission" date="2024-04" db="EMBL/GenBank/DDBJ databases">
        <authorList>
            <person name="Waldvogel A.-M."/>
            <person name="Schoenle A."/>
        </authorList>
    </citation>
    <scope>NUCLEOTIDE SEQUENCE [LARGE SCALE GENOMIC DNA]</scope>
</reference>
<protein>
    <submittedName>
        <fullName evidence="2">Uncharacterized protein</fullName>
    </submittedName>
</protein>
<accession>A0AAV2J6M1</accession>
<dbReference type="EMBL" id="OZ035833">
    <property type="protein sequence ID" value="CAL1572975.1"/>
    <property type="molecule type" value="Genomic_DNA"/>
</dbReference>
<dbReference type="AlphaFoldDB" id="A0AAV2J6M1"/>
<evidence type="ECO:0000313" key="3">
    <source>
        <dbReference type="Proteomes" id="UP001497482"/>
    </source>
</evidence>
<gene>
    <name evidence="2" type="ORF">KC01_LOCUS4957</name>
</gene>
<dbReference type="Proteomes" id="UP001497482">
    <property type="component" value="Chromosome 11"/>
</dbReference>